<evidence type="ECO:0000259" key="5">
    <source>
        <dbReference type="PROSITE" id="PS50122"/>
    </source>
</evidence>
<protein>
    <recommendedName>
        <fullName evidence="2">protein-glutamate methylesterase</fullName>
        <ecNumber evidence="2">3.1.1.61</ecNumber>
    </recommendedName>
</protein>
<evidence type="ECO:0000256" key="2">
    <source>
        <dbReference type="ARBA" id="ARBA00039140"/>
    </source>
</evidence>
<feature type="non-terminal residue" evidence="6">
    <location>
        <position position="77"/>
    </location>
</feature>
<dbReference type="PROSITE" id="PS50122">
    <property type="entry name" value="CHEB"/>
    <property type="match status" value="1"/>
</dbReference>
<evidence type="ECO:0000256" key="1">
    <source>
        <dbReference type="ARBA" id="ARBA00022801"/>
    </source>
</evidence>
<reference evidence="6 7" key="1">
    <citation type="submission" date="2023-10" db="EMBL/GenBank/DDBJ databases">
        <title>Screening of Alkalihalobacillus lindianensis BZ-TG-R113 and Its Alleviation of Salt Stress on Rapeseed Growth.</title>
        <authorList>
            <person name="Zhao B."/>
            <person name="Guo T."/>
        </authorList>
    </citation>
    <scope>NUCLEOTIDE SEQUENCE [LARGE SCALE GENOMIC DNA]</scope>
    <source>
        <strain evidence="6 7">BZ-TG-R113</strain>
    </source>
</reference>
<dbReference type="EC" id="3.1.1.61" evidence="2"/>
<dbReference type="Pfam" id="PF01339">
    <property type="entry name" value="CheB_methylest"/>
    <property type="match status" value="1"/>
</dbReference>
<proteinExistence type="predicted"/>
<evidence type="ECO:0000313" key="7">
    <source>
        <dbReference type="Proteomes" id="UP001287282"/>
    </source>
</evidence>
<comment type="caution">
    <text evidence="6">The sequence shown here is derived from an EMBL/GenBank/DDBJ whole genome shotgun (WGS) entry which is preliminary data.</text>
</comment>
<comment type="caution">
    <text evidence="4">Lacks conserved residue(s) required for the propagation of feature annotation.</text>
</comment>
<organism evidence="6 7">
    <name type="scientific">Alkalihalophilus lindianensis</name>
    <dbReference type="NCBI Taxonomy" id="1630542"/>
    <lineage>
        <taxon>Bacteria</taxon>
        <taxon>Bacillati</taxon>
        <taxon>Bacillota</taxon>
        <taxon>Bacilli</taxon>
        <taxon>Bacillales</taxon>
        <taxon>Bacillaceae</taxon>
        <taxon>Alkalihalophilus</taxon>
    </lineage>
</organism>
<dbReference type="Proteomes" id="UP001287282">
    <property type="component" value="Unassembled WGS sequence"/>
</dbReference>
<evidence type="ECO:0000256" key="4">
    <source>
        <dbReference type="PROSITE-ProRule" id="PRU00050"/>
    </source>
</evidence>
<accession>A0ABU3XK83</accession>
<keyword evidence="1" id="KW-0378">Hydrolase</keyword>
<dbReference type="Gene3D" id="3.40.50.180">
    <property type="entry name" value="Methylesterase CheB, C-terminal domain"/>
    <property type="match status" value="1"/>
</dbReference>
<feature type="non-terminal residue" evidence="6">
    <location>
        <position position="1"/>
    </location>
</feature>
<evidence type="ECO:0000256" key="3">
    <source>
        <dbReference type="ARBA" id="ARBA00048267"/>
    </source>
</evidence>
<feature type="domain" description="CheB-type methylesterase" evidence="5">
    <location>
        <begin position="1"/>
        <end position="77"/>
    </location>
</feature>
<dbReference type="RefSeq" id="WP_317124525.1">
    <property type="nucleotide sequence ID" value="NZ_JAWJBA010001073.1"/>
</dbReference>
<dbReference type="InterPro" id="IPR000673">
    <property type="entry name" value="Sig_transdc_resp-reg_Me-estase"/>
</dbReference>
<evidence type="ECO:0000313" key="6">
    <source>
        <dbReference type="EMBL" id="MDV2687693.1"/>
    </source>
</evidence>
<dbReference type="InterPro" id="IPR035909">
    <property type="entry name" value="CheB_C"/>
</dbReference>
<keyword evidence="7" id="KW-1185">Reference proteome</keyword>
<dbReference type="PANTHER" id="PTHR42872:SF3">
    <property type="entry name" value="PROTEIN-GLUTAMATE METHYLESTERASE_PROTEIN-GLUTAMINE GLUTAMINASE 1"/>
    <property type="match status" value="1"/>
</dbReference>
<comment type="catalytic activity">
    <reaction evidence="3">
        <text>[protein]-L-glutamate 5-O-methyl ester + H2O = L-glutamyl-[protein] + methanol + H(+)</text>
        <dbReference type="Rhea" id="RHEA:23236"/>
        <dbReference type="Rhea" id="RHEA-COMP:10208"/>
        <dbReference type="Rhea" id="RHEA-COMP:10311"/>
        <dbReference type="ChEBI" id="CHEBI:15377"/>
        <dbReference type="ChEBI" id="CHEBI:15378"/>
        <dbReference type="ChEBI" id="CHEBI:17790"/>
        <dbReference type="ChEBI" id="CHEBI:29973"/>
        <dbReference type="ChEBI" id="CHEBI:82795"/>
        <dbReference type="EC" id="3.1.1.61"/>
    </reaction>
</comment>
<dbReference type="SUPFAM" id="SSF52738">
    <property type="entry name" value="Methylesterase CheB, C-terminal domain"/>
    <property type="match status" value="1"/>
</dbReference>
<sequence>AVDVLFRSVTAVHGGHTLGVILTGMGQDGLRGCEHIREAGGQVLTQDEATRVVWGMPGFVPRAGLADKVLPLQSIAG</sequence>
<name>A0ABU3XK83_9BACI</name>
<dbReference type="PANTHER" id="PTHR42872">
    <property type="entry name" value="PROTEIN-GLUTAMATE METHYLESTERASE/PROTEIN-GLUTAMINE GLUTAMINASE"/>
    <property type="match status" value="1"/>
</dbReference>
<gene>
    <name evidence="6" type="ORF">RYX56_25420</name>
</gene>
<dbReference type="EMBL" id="JAWJBA010001073">
    <property type="protein sequence ID" value="MDV2687693.1"/>
    <property type="molecule type" value="Genomic_DNA"/>
</dbReference>